<feature type="region of interest" description="Disordered" evidence="1">
    <location>
        <begin position="50"/>
        <end position="70"/>
    </location>
</feature>
<dbReference type="Gramene" id="HORVU.MOREX.r2.2HG0091990.1">
    <property type="protein sequence ID" value="HORVU.MOREX.r2.2HG0091990.1.CDS.1"/>
    <property type="gene ID" value="HORVU.MOREX.r2.2HG0091990"/>
</dbReference>
<sequence length="70" mass="7907">MFAALNDALKQEVEKLNIATSEMTDPDEASNAEMHHFPYNPSFFQLSVQHTPQHHSSVHQLPPQFLTTSS</sequence>
<dbReference type="Gramene" id="HORVU.MOREX.r3.2HG0112070.1">
    <property type="protein sequence ID" value="HORVU.MOREX.r3.2HG0112070.1.CDS1"/>
    <property type="gene ID" value="HORVU.MOREX.r3.2HG0112070"/>
</dbReference>
<keyword evidence="3" id="KW-1185">Reference proteome</keyword>
<reference evidence="2" key="2">
    <citation type="submission" date="2020-10" db="EMBL/GenBank/DDBJ databases">
        <authorList>
            <person name="Scholz U."/>
            <person name="Mascher M."/>
            <person name="Fiebig A."/>
        </authorList>
    </citation>
    <scope>NUCLEOTIDE SEQUENCE [LARGE SCALE GENOMIC DNA]</scope>
    <source>
        <strain evidence="2">cv. Morex</strain>
    </source>
</reference>
<reference evidence="3" key="1">
    <citation type="journal article" date="2012" name="Nature">
        <title>A physical, genetic and functional sequence assembly of the barley genome.</title>
        <authorList>
            <consortium name="The International Barley Genome Sequencing Consortium"/>
            <person name="Mayer K.F."/>
            <person name="Waugh R."/>
            <person name="Brown J.W."/>
            <person name="Schulman A."/>
            <person name="Langridge P."/>
            <person name="Platzer M."/>
            <person name="Fincher G.B."/>
            <person name="Muehlbauer G.J."/>
            <person name="Sato K."/>
            <person name="Close T.J."/>
            <person name="Wise R.P."/>
            <person name="Stein N."/>
        </authorList>
    </citation>
    <scope>NUCLEOTIDE SEQUENCE [LARGE SCALE GENOMIC DNA]</scope>
    <source>
        <strain evidence="3">cv. Morex</strain>
    </source>
</reference>
<dbReference type="SMR" id="A0A8I7B268"/>
<dbReference type="AlphaFoldDB" id="A0A8I7B268"/>
<reference evidence="2" key="3">
    <citation type="submission" date="2022-01" db="UniProtKB">
        <authorList>
            <consortium name="EnsemblPlants"/>
        </authorList>
    </citation>
    <scope>IDENTIFICATION</scope>
    <source>
        <strain evidence="2">subsp. vulgare</strain>
    </source>
</reference>
<proteinExistence type="predicted"/>
<evidence type="ECO:0000313" key="2">
    <source>
        <dbReference type="EnsemblPlants" id="HORVU.MOREX.r3.2HG0112070.1.CDS1"/>
    </source>
</evidence>
<evidence type="ECO:0000256" key="1">
    <source>
        <dbReference type="SAM" id="MobiDB-lite"/>
    </source>
</evidence>
<name>A0A8I7B268_HORVV</name>
<dbReference type="EnsemblPlants" id="HORVU.MOREX.r3.2HG0112070.1">
    <property type="protein sequence ID" value="HORVU.MOREX.r3.2HG0112070.1.CDS1"/>
    <property type="gene ID" value="HORVU.MOREX.r3.2HG0112070"/>
</dbReference>
<protein>
    <submittedName>
        <fullName evidence="2">Uncharacterized protein</fullName>
    </submittedName>
</protein>
<evidence type="ECO:0000313" key="3">
    <source>
        <dbReference type="Proteomes" id="UP000011116"/>
    </source>
</evidence>
<feature type="compositionally biased region" description="Polar residues" evidence="1">
    <location>
        <begin position="58"/>
        <end position="70"/>
    </location>
</feature>
<accession>A0A8I7B268</accession>
<organism evidence="2 3">
    <name type="scientific">Hordeum vulgare subsp. vulgare</name>
    <name type="common">Domesticated barley</name>
    <dbReference type="NCBI Taxonomy" id="112509"/>
    <lineage>
        <taxon>Eukaryota</taxon>
        <taxon>Viridiplantae</taxon>
        <taxon>Streptophyta</taxon>
        <taxon>Embryophyta</taxon>
        <taxon>Tracheophyta</taxon>
        <taxon>Spermatophyta</taxon>
        <taxon>Magnoliopsida</taxon>
        <taxon>Liliopsida</taxon>
        <taxon>Poales</taxon>
        <taxon>Poaceae</taxon>
        <taxon>BOP clade</taxon>
        <taxon>Pooideae</taxon>
        <taxon>Triticodae</taxon>
        <taxon>Triticeae</taxon>
        <taxon>Hordeinae</taxon>
        <taxon>Hordeum</taxon>
    </lineage>
</organism>
<dbReference type="Proteomes" id="UP000011116">
    <property type="component" value="Chromosome 2H"/>
</dbReference>